<comment type="caution">
    <text evidence="2">The sequence shown here is derived from an EMBL/GenBank/DDBJ whole genome shotgun (WGS) entry which is preliminary data.</text>
</comment>
<accession>A0ABN0WP79</accession>
<keyword evidence="1" id="KW-1133">Transmembrane helix</keyword>
<sequence>MEQTNNNNRMKFYLVHLIAGIIVVACLLMNGPMRGGLPVDNTLSERMTFIVEHQVIWQFSWCIWMLCALGLFTFCAILADNLKPSLFRNLGLAFVAMGIVPDLSAEVLYAFVIPNLIHSNTSLETLSALEVIATHLTGFLGNGLYNLGGMLLTVIAIQEGLIRTWVAIWGIAAWVLGLMLSFSIALNAMQAAELFTATSMVLSTMWMLIFAHKVLRR</sequence>
<dbReference type="EMBL" id="BAAAEI010000002">
    <property type="protein sequence ID" value="GAA0342931.1"/>
    <property type="molecule type" value="Genomic_DNA"/>
</dbReference>
<dbReference type="Proteomes" id="UP001501757">
    <property type="component" value="Unassembled WGS sequence"/>
</dbReference>
<feature type="transmembrane region" description="Helical" evidence="1">
    <location>
        <begin position="194"/>
        <end position="215"/>
    </location>
</feature>
<name>A0ABN0WP79_9ALTE</name>
<keyword evidence="1" id="KW-0472">Membrane</keyword>
<organism evidence="2 3">
    <name type="scientific">Bowmanella denitrificans</name>
    <dbReference type="NCBI Taxonomy" id="366582"/>
    <lineage>
        <taxon>Bacteria</taxon>
        <taxon>Pseudomonadati</taxon>
        <taxon>Pseudomonadota</taxon>
        <taxon>Gammaproteobacteria</taxon>
        <taxon>Alteromonadales</taxon>
        <taxon>Alteromonadaceae</taxon>
        <taxon>Bowmanella</taxon>
    </lineage>
</organism>
<keyword evidence="3" id="KW-1185">Reference proteome</keyword>
<evidence type="ECO:0008006" key="4">
    <source>
        <dbReference type="Google" id="ProtNLM"/>
    </source>
</evidence>
<reference evidence="2 3" key="1">
    <citation type="journal article" date="2019" name="Int. J. Syst. Evol. Microbiol.">
        <title>The Global Catalogue of Microorganisms (GCM) 10K type strain sequencing project: providing services to taxonomists for standard genome sequencing and annotation.</title>
        <authorList>
            <consortium name="The Broad Institute Genomics Platform"/>
            <consortium name="The Broad Institute Genome Sequencing Center for Infectious Disease"/>
            <person name="Wu L."/>
            <person name="Ma J."/>
        </authorList>
    </citation>
    <scope>NUCLEOTIDE SEQUENCE [LARGE SCALE GENOMIC DNA]</scope>
    <source>
        <strain evidence="2 3">JCM 13378</strain>
    </source>
</reference>
<feature type="transmembrane region" description="Helical" evidence="1">
    <location>
        <begin position="12"/>
        <end position="35"/>
    </location>
</feature>
<keyword evidence="1" id="KW-0812">Transmembrane</keyword>
<gene>
    <name evidence="2" type="ORF">GCM10009092_04450</name>
</gene>
<evidence type="ECO:0000313" key="3">
    <source>
        <dbReference type="Proteomes" id="UP001501757"/>
    </source>
</evidence>
<proteinExistence type="predicted"/>
<dbReference type="RefSeq" id="WP_343841233.1">
    <property type="nucleotide sequence ID" value="NZ_BAAAEI010000002.1"/>
</dbReference>
<evidence type="ECO:0000313" key="2">
    <source>
        <dbReference type="EMBL" id="GAA0342931.1"/>
    </source>
</evidence>
<feature type="transmembrane region" description="Helical" evidence="1">
    <location>
        <begin position="55"/>
        <end position="78"/>
    </location>
</feature>
<feature type="transmembrane region" description="Helical" evidence="1">
    <location>
        <begin position="132"/>
        <end position="157"/>
    </location>
</feature>
<evidence type="ECO:0000256" key="1">
    <source>
        <dbReference type="SAM" id="Phobius"/>
    </source>
</evidence>
<feature type="transmembrane region" description="Helical" evidence="1">
    <location>
        <begin position="90"/>
        <end position="112"/>
    </location>
</feature>
<feature type="transmembrane region" description="Helical" evidence="1">
    <location>
        <begin position="164"/>
        <end position="188"/>
    </location>
</feature>
<protein>
    <recommendedName>
        <fullName evidence="4">DUF4386 domain-containing protein</fullName>
    </recommendedName>
</protein>